<reference evidence="1 3" key="1">
    <citation type="journal article" date="2011" name="Nature">
        <title>The Medicago genome provides insight into the evolution of rhizobial symbioses.</title>
        <authorList>
            <person name="Young N.D."/>
            <person name="Debelle F."/>
            <person name="Oldroyd G.E."/>
            <person name="Geurts R."/>
            <person name="Cannon S.B."/>
            <person name="Udvardi M.K."/>
            <person name="Benedito V.A."/>
            <person name="Mayer K.F."/>
            <person name="Gouzy J."/>
            <person name="Schoof H."/>
            <person name="Van de Peer Y."/>
            <person name="Proost S."/>
            <person name="Cook D.R."/>
            <person name="Meyers B.C."/>
            <person name="Spannagl M."/>
            <person name="Cheung F."/>
            <person name="De Mita S."/>
            <person name="Krishnakumar V."/>
            <person name="Gundlach H."/>
            <person name="Zhou S."/>
            <person name="Mudge J."/>
            <person name="Bharti A.K."/>
            <person name="Murray J.D."/>
            <person name="Naoumkina M.A."/>
            <person name="Rosen B."/>
            <person name="Silverstein K.A."/>
            <person name="Tang H."/>
            <person name="Rombauts S."/>
            <person name="Zhao P.X."/>
            <person name="Zhou P."/>
            <person name="Barbe V."/>
            <person name="Bardou P."/>
            <person name="Bechner M."/>
            <person name="Bellec A."/>
            <person name="Berger A."/>
            <person name="Berges H."/>
            <person name="Bidwell S."/>
            <person name="Bisseling T."/>
            <person name="Choisne N."/>
            <person name="Couloux A."/>
            <person name="Denny R."/>
            <person name="Deshpande S."/>
            <person name="Dai X."/>
            <person name="Doyle J.J."/>
            <person name="Dudez A.M."/>
            <person name="Farmer A.D."/>
            <person name="Fouteau S."/>
            <person name="Franken C."/>
            <person name="Gibelin C."/>
            <person name="Gish J."/>
            <person name="Goldstein S."/>
            <person name="Gonzalez A.J."/>
            <person name="Green P.J."/>
            <person name="Hallab A."/>
            <person name="Hartog M."/>
            <person name="Hua A."/>
            <person name="Humphray S.J."/>
            <person name="Jeong D.H."/>
            <person name="Jing Y."/>
            <person name="Jocker A."/>
            <person name="Kenton S.M."/>
            <person name="Kim D.J."/>
            <person name="Klee K."/>
            <person name="Lai H."/>
            <person name="Lang C."/>
            <person name="Lin S."/>
            <person name="Macmil S.L."/>
            <person name="Magdelenat G."/>
            <person name="Matthews L."/>
            <person name="McCorrison J."/>
            <person name="Monaghan E.L."/>
            <person name="Mun J.H."/>
            <person name="Najar F.Z."/>
            <person name="Nicholson C."/>
            <person name="Noirot C."/>
            <person name="O'Bleness M."/>
            <person name="Paule C.R."/>
            <person name="Poulain J."/>
            <person name="Prion F."/>
            <person name="Qin B."/>
            <person name="Qu C."/>
            <person name="Retzel E.F."/>
            <person name="Riddle C."/>
            <person name="Sallet E."/>
            <person name="Samain S."/>
            <person name="Samson N."/>
            <person name="Sanders I."/>
            <person name="Saurat O."/>
            <person name="Scarpelli C."/>
            <person name="Schiex T."/>
            <person name="Segurens B."/>
            <person name="Severin A.J."/>
            <person name="Sherrier D.J."/>
            <person name="Shi R."/>
            <person name="Sims S."/>
            <person name="Singer S.R."/>
            <person name="Sinharoy S."/>
            <person name="Sterck L."/>
            <person name="Viollet A."/>
            <person name="Wang B.B."/>
            <person name="Wang K."/>
            <person name="Wang M."/>
            <person name="Wang X."/>
            <person name="Warfsmann J."/>
            <person name="Weissenbach J."/>
            <person name="White D.D."/>
            <person name="White J.D."/>
            <person name="Wiley G.B."/>
            <person name="Wincker P."/>
            <person name="Xing Y."/>
            <person name="Yang L."/>
            <person name="Yao Z."/>
            <person name="Ying F."/>
            <person name="Zhai J."/>
            <person name="Zhou L."/>
            <person name="Zuber A."/>
            <person name="Denarie J."/>
            <person name="Dixon R.A."/>
            <person name="May G.D."/>
            <person name="Schwartz D.C."/>
            <person name="Rogers J."/>
            <person name="Quetier F."/>
            <person name="Town C.D."/>
            <person name="Roe B.A."/>
        </authorList>
    </citation>
    <scope>NUCLEOTIDE SEQUENCE [LARGE SCALE GENOMIC DNA]</scope>
    <source>
        <strain evidence="1">A17</strain>
        <strain evidence="2 3">cv. Jemalong A17</strain>
    </source>
</reference>
<organism evidence="1 3">
    <name type="scientific">Medicago truncatula</name>
    <name type="common">Barrel medic</name>
    <name type="synonym">Medicago tribuloides</name>
    <dbReference type="NCBI Taxonomy" id="3880"/>
    <lineage>
        <taxon>Eukaryota</taxon>
        <taxon>Viridiplantae</taxon>
        <taxon>Streptophyta</taxon>
        <taxon>Embryophyta</taxon>
        <taxon>Tracheophyta</taxon>
        <taxon>Spermatophyta</taxon>
        <taxon>Magnoliopsida</taxon>
        <taxon>eudicotyledons</taxon>
        <taxon>Gunneridae</taxon>
        <taxon>Pentapetalae</taxon>
        <taxon>rosids</taxon>
        <taxon>fabids</taxon>
        <taxon>Fabales</taxon>
        <taxon>Fabaceae</taxon>
        <taxon>Papilionoideae</taxon>
        <taxon>50 kb inversion clade</taxon>
        <taxon>NPAAA clade</taxon>
        <taxon>Hologalegina</taxon>
        <taxon>IRL clade</taxon>
        <taxon>Trifolieae</taxon>
        <taxon>Medicago</taxon>
    </lineage>
</organism>
<dbReference type="Proteomes" id="UP000002051">
    <property type="component" value="Unassembled WGS sequence"/>
</dbReference>
<sequence length="75" mass="8612">MTLPLASVAFLFSQQNSTDLARNKGKLKYLNMTFSKKLKRLPDFFGVPNLEKLILKGCEGLTESCFDEFRRLHKS</sequence>
<proteinExistence type="predicted"/>
<gene>
    <name evidence="1" type="ordered locus">MTR_7g078650</name>
</gene>
<accession>G7L6K7</accession>
<reference evidence="2" key="3">
    <citation type="submission" date="2015-04" db="UniProtKB">
        <authorList>
            <consortium name="EnsemblPlants"/>
        </authorList>
    </citation>
    <scope>IDENTIFICATION</scope>
    <source>
        <strain evidence="2">cv. Jemalong A17</strain>
    </source>
</reference>
<evidence type="ECO:0000313" key="3">
    <source>
        <dbReference type="Proteomes" id="UP000002051"/>
    </source>
</evidence>
<reference evidence="1 3" key="2">
    <citation type="journal article" date="2014" name="BMC Genomics">
        <title>An improved genome release (version Mt4.0) for the model legume Medicago truncatula.</title>
        <authorList>
            <person name="Tang H."/>
            <person name="Krishnakumar V."/>
            <person name="Bidwell S."/>
            <person name="Rosen B."/>
            <person name="Chan A."/>
            <person name="Zhou S."/>
            <person name="Gentzbittel L."/>
            <person name="Childs K.L."/>
            <person name="Yandell M."/>
            <person name="Gundlach H."/>
            <person name="Mayer K.F."/>
            <person name="Schwartz D.C."/>
            <person name="Town C.D."/>
        </authorList>
    </citation>
    <scope>GENOME REANNOTATION</scope>
    <source>
        <strain evidence="2 3">cv. Jemalong A17</strain>
    </source>
</reference>
<dbReference type="EnsemblPlants" id="AES80264">
    <property type="protein sequence ID" value="AES80264"/>
    <property type="gene ID" value="MTR_7g078650"/>
</dbReference>
<protein>
    <submittedName>
        <fullName evidence="1 2">Uncharacterized protein</fullName>
    </submittedName>
</protein>
<evidence type="ECO:0000313" key="2">
    <source>
        <dbReference type="EnsemblPlants" id="AES80264"/>
    </source>
</evidence>
<dbReference type="AlphaFoldDB" id="G7L6K7"/>
<dbReference type="HOGENOM" id="CLU_2674876_0_0_1"/>
<keyword evidence="3" id="KW-1185">Reference proteome</keyword>
<dbReference type="PaxDb" id="3880-AES80264"/>
<name>G7L6K7_MEDTR</name>
<dbReference type="EMBL" id="CM001223">
    <property type="protein sequence ID" value="AES80264.1"/>
    <property type="molecule type" value="Genomic_DNA"/>
</dbReference>
<evidence type="ECO:0000313" key="1">
    <source>
        <dbReference type="EMBL" id="AES80264.1"/>
    </source>
</evidence>